<organism evidence="1 2">
    <name type="scientific">Trifolium medium</name>
    <dbReference type="NCBI Taxonomy" id="97028"/>
    <lineage>
        <taxon>Eukaryota</taxon>
        <taxon>Viridiplantae</taxon>
        <taxon>Streptophyta</taxon>
        <taxon>Embryophyta</taxon>
        <taxon>Tracheophyta</taxon>
        <taxon>Spermatophyta</taxon>
        <taxon>Magnoliopsida</taxon>
        <taxon>eudicotyledons</taxon>
        <taxon>Gunneridae</taxon>
        <taxon>Pentapetalae</taxon>
        <taxon>rosids</taxon>
        <taxon>fabids</taxon>
        <taxon>Fabales</taxon>
        <taxon>Fabaceae</taxon>
        <taxon>Papilionoideae</taxon>
        <taxon>50 kb inversion clade</taxon>
        <taxon>NPAAA clade</taxon>
        <taxon>Hologalegina</taxon>
        <taxon>IRL clade</taxon>
        <taxon>Trifolieae</taxon>
        <taxon>Trifolium</taxon>
    </lineage>
</organism>
<accession>A0A392UTS7</accession>
<protein>
    <submittedName>
        <fullName evidence="1">Uncharacterized protein</fullName>
    </submittedName>
</protein>
<feature type="non-terminal residue" evidence="1">
    <location>
        <position position="1"/>
    </location>
</feature>
<name>A0A392UTS7_9FABA</name>
<comment type="caution">
    <text evidence="1">The sequence shown here is derived from an EMBL/GenBank/DDBJ whole genome shotgun (WGS) entry which is preliminary data.</text>
</comment>
<evidence type="ECO:0000313" key="2">
    <source>
        <dbReference type="Proteomes" id="UP000265520"/>
    </source>
</evidence>
<feature type="non-terminal residue" evidence="1">
    <location>
        <position position="75"/>
    </location>
</feature>
<keyword evidence="2" id="KW-1185">Reference proteome</keyword>
<evidence type="ECO:0000313" key="1">
    <source>
        <dbReference type="EMBL" id="MCI79424.1"/>
    </source>
</evidence>
<dbReference type="Proteomes" id="UP000265520">
    <property type="component" value="Unassembled WGS sequence"/>
</dbReference>
<reference evidence="1 2" key="1">
    <citation type="journal article" date="2018" name="Front. Plant Sci.">
        <title>Red Clover (Trifolium pratense) and Zigzag Clover (T. medium) - A Picture of Genomic Similarities and Differences.</title>
        <authorList>
            <person name="Dluhosova J."/>
            <person name="Istvanek J."/>
            <person name="Nedelnik J."/>
            <person name="Repkova J."/>
        </authorList>
    </citation>
    <scope>NUCLEOTIDE SEQUENCE [LARGE SCALE GENOMIC DNA]</scope>
    <source>
        <strain evidence="2">cv. 10/8</strain>
        <tissue evidence="1">Leaf</tissue>
    </source>
</reference>
<sequence>RVSDQYYAPPPPPLPLQDVQARNLLMAPNFKFSNPLEIGTFFGVDDEVLPPPPLQPQDVQAVSGRYYAPPLPPLP</sequence>
<dbReference type="EMBL" id="LXQA010973395">
    <property type="protein sequence ID" value="MCI79424.1"/>
    <property type="molecule type" value="Genomic_DNA"/>
</dbReference>
<dbReference type="AlphaFoldDB" id="A0A392UTS7"/>
<proteinExistence type="predicted"/>